<dbReference type="Proteomes" id="UP000294958">
    <property type="component" value="Unassembled WGS sequence"/>
</dbReference>
<protein>
    <submittedName>
        <fullName evidence="1">Uncharacterized protein</fullName>
    </submittedName>
</protein>
<dbReference type="EMBL" id="SNZF01000065">
    <property type="protein sequence ID" value="TDR27793.1"/>
    <property type="molecule type" value="Genomic_DNA"/>
</dbReference>
<name>A0A4R6Y6S4_9HYPH</name>
<evidence type="ECO:0000313" key="1">
    <source>
        <dbReference type="EMBL" id="TDR27793.1"/>
    </source>
</evidence>
<organism evidence="1 2">
    <name type="scientific">Aquamicrobium defluvii</name>
    <dbReference type="NCBI Taxonomy" id="69279"/>
    <lineage>
        <taxon>Bacteria</taxon>
        <taxon>Pseudomonadati</taxon>
        <taxon>Pseudomonadota</taxon>
        <taxon>Alphaproteobacteria</taxon>
        <taxon>Hyphomicrobiales</taxon>
        <taxon>Phyllobacteriaceae</taxon>
        <taxon>Aquamicrobium</taxon>
    </lineage>
</organism>
<sequence>MSKIDPMKLAHDFMGLNVDDFRMFWTIVGFEWNQEDGDIEAQWFHCGKSMRPTELAVISAMHSAVASGQKAAREAKP</sequence>
<dbReference type="AlphaFoldDB" id="A0A4R6Y6S4"/>
<reference evidence="1 2" key="1">
    <citation type="submission" date="2019-03" db="EMBL/GenBank/DDBJ databases">
        <title>Genomic Encyclopedia of Type Strains, Phase IV (KMG-IV): sequencing the most valuable type-strain genomes for metagenomic binning, comparative biology and taxonomic classification.</title>
        <authorList>
            <person name="Goeker M."/>
        </authorList>
    </citation>
    <scope>NUCLEOTIDE SEQUENCE [LARGE SCALE GENOMIC DNA]</scope>
    <source>
        <strain evidence="1 2">DSM 11603</strain>
    </source>
</reference>
<gene>
    <name evidence="1" type="ORF">DES43_1656</name>
</gene>
<dbReference type="RefSeq" id="WP_133676421.1">
    <property type="nucleotide sequence ID" value="NZ_SNZF01000065.1"/>
</dbReference>
<evidence type="ECO:0000313" key="2">
    <source>
        <dbReference type="Proteomes" id="UP000294958"/>
    </source>
</evidence>
<proteinExistence type="predicted"/>
<accession>A0A4R6Y6S4</accession>
<comment type="caution">
    <text evidence="1">The sequence shown here is derived from an EMBL/GenBank/DDBJ whole genome shotgun (WGS) entry which is preliminary data.</text>
</comment>
<keyword evidence="2" id="KW-1185">Reference proteome</keyword>